<gene>
    <name evidence="1" type="ORF">MNBD_GAMMA18-1019</name>
</gene>
<protein>
    <recommendedName>
        <fullName evidence="2">DUF3549 domain-containing protein</fullName>
    </recommendedName>
</protein>
<reference evidence="1" key="1">
    <citation type="submission" date="2018-06" db="EMBL/GenBank/DDBJ databases">
        <authorList>
            <person name="Zhirakovskaya E."/>
        </authorList>
    </citation>
    <scope>NUCLEOTIDE SEQUENCE</scope>
</reference>
<accession>A0A3B0Z684</accession>
<name>A0A3B0Z684_9ZZZZ</name>
<dbReference type="Pfam" id="PF12069">
    <property type="entry name" value="DUF3549"/>
    <property type="match status" value="1"/>
</dbReference>
<evidence type="ECO:0000313" key="1">
    <source>
        <dbReference type="EMBL" id="VAW88965.1"/>
    </source>
</evidence>
<dbReference type="AlphaFoldDB" id="A0A3B0Z684"/>
<evidence type="ECO:0008006" key="2">
    <source>
        <dbReference type="Google" id="ProtNLM"/>
    </source>
</evidence>
<organism evidence="1">
    <name type="scientific">hydrothermal vent metagenome</name>
    <dbReference type="NCBI Taxonomy" id="652676"/>
    <lineage>
        <taxon>unclassified sequences</taxon>
        <taxon>metagenomes</taxon>
        <taxon>ecological metagenomes</taxon>
    </lineage>
</organism>
<dbReference type="InterPro" id="IPR021936">
    <property type="entry name" value="DUF3549"/>
</dbReference>
<dbReference type="EMBL" id="UOFP01000244">
    <property type="protein sequence ID" value="VAW88965.1"/>
    <property type="molecule type" value="Genomic_DNA"/>
</dbReference>
<proteinExistence type="predicted"/>
<sequence>MSDIRNLCDFLEQTQNPYRIFDLGRRVCKLSNEQFTAFERNNAPYPYPLQGHAWIGIVNWNQNNRDEQLVLFLKLPLDEGGRLVYAARDDLIYRMLKSFKDTLDAQNAGKSEVEDTMRNSPYGFTPNQERMAVFHAKALKTMGEPPSKYYDHARDYFSGKLGYDQWAFVGIQGIADISVHWEEQNNAEILAKAISQLPEQPFDSLCKCLENEPITTTLVEPLLSRFNRLMDDEKADPLAISAALRAISFAQTEGMRHEAIKRLLKSPHKGNLDLLVTLSGRCWNDLKNAELCLLYLEALANSSHGSQLFNQLLADILYIPGLREPVMAQIKNPNQSVALATMAKAMFARQ</sequence>